<dbReference type="GO" id="GO:0016020">
    <property type="term" value="C:membrane"/>
    <property type="evidence" value="ECO:0007669"/>
    <property type="project" value="InterPro"/>
</dbReference>
<keyword evidence="8" id="KW-0472">Membrane</keyword>
<feature type="domain" description="Galectin" evidence="9">
    <location>
        <begin position="1"/>
        <end position="137"/>
    </location>
</feature>
<organism evidence="10 11">
    <name type="scientific">Falsiroseomonas stagni DSM 19981</name>
    <dbReference type="NCBI Taxonomy" id="1123062"/>
    <lineage>
        <taxon>Bacteria</taxon>
        <taxon>Pseudomonadati</taxon>
        <taxon>Pseudomonadota</taxon>
        <taxon>Alphaproteobacteria</taxon>
        <taxon>Acetobacterales</taxon>
        <taxon>Roseomonadaceae</taxon>
        <taxon>Falsiroseomonas</taxon>
    </lineage>
</organism>
<dbReference type="SUPFAM" id="SSF49899">
    <property type="entry name" value="Concanavalin A-like lectins/glucanases"/>
    <property type="match status" value="2"/>
</dbReference>
<dbReference type="GO" id="GO:0008378">
    <property type="term" value="F:galactosyltransferase activity"/>
    <property type="evidence" value="ECO:0007669"/>
    <property type="project" value="UniProtKB-ARBA"/>
</dbReference>
<keyword evidence="3" id="KW-0808">Transferase</keyword>
<protein>
    <submittedName>
        <fullName evidence="10">Galactoside-binding lectin</fullName>
    </submittedName>
</protein>
<evidence type="ECO:0000256" key="6">
    <source>
        <dbReference type="ARBA" id="ARBA00022989"/>
    </source>
</evidence>
<comment type="subcellular location">
    <subcellularLocation>
        <location evidence="1">Golgi apparatus membrane</location>
        <topology evidence="1">Single-pass type II membrane protein</topology>
    </subcellularLocation>
</comment>
<name>A0A1I4DR05_9PROT</name>
<evidence type="ECO:0000256" key="7">
    <source>
        <dbReference type="ARBA" id="ARBA00023034"/>
    </source>
</evidence>
<evidence type="ECO:0000256" key="8">
    <source>
        <dbReference type="ARBA" id="ARBA00023136"/>
    </source>
</evidence>
<dbReference type="InterPro" id="IPR001079">
    <property type="entry name" value="Galectin_CRD"/>
</dbReference>
<dbReference type="InterPro" id="IPR002659">
    <property type="entry name" value="Glyco_trans_31"/>
</dbReference>
<accession>A0A1I4DR05</accession>
<evidence type="ECO:0000259" key="9">
    <source>
        <dbReference type="PROSITE" id="PS51304"/>
    </source>
</evidence>
<keyword evidence="10" id="KW-0430">Lectin</keyword>
<keyword evidence="2" id="KW-0328">Glycosyltransferase</keyword>
<dbReference type="STRING" id="1123062.SAMN02745775_111147"/>
<dbReference type="EMBL" id="FOSQ01000011">
    <property type="protein sequence ID" value="SFK94401.1"/>
    <property type="molecule type" value="Genomic_DNA"/>
</dbReference>
<sequence>MMMIYRCVCYPRTGNWDSLNLDLDEKNILFHVSVRPDRRQIVVNELVDGAWGVERTLPVDLSTTEVLPLLVICTTAHIHLLVGGEVRATIAVQWPQGRQVSVRTSMAWFASPGFGPFGDPGAATRQGWLPGEGIGVEALRGFVPATDWQGGPVAITIGAERFTAQAMPAASAPGLPPGFVVPLDPAARAALSQAEANSRLATRVAVDFGPGDAGTAGATVIAQGWVNPPGIVEGVAEGRITGWLRGRGALPRLEVLLEGAPVQAQVTLGAEPRFPPDCLLGARRSRDGGGDGYAPERRSAFTIDLPAEVVARARASGVPLQVMGDGAKLIGGSLALGARKPAEEAAPAATPAAEAVEETVASGRMGGSVQVLRMDVPPASGEDVWLDLVAPDGDIPLHLRYRAAENWIVTNHCADGEWGSETVLGRLPSSWYRLVVDVEIGAGRCLIAVNHTPWGEVTSALLGSEELTVRGPHQRFARAAPRRAPPPPSPVPPAGAVDRVLRDTVLGWAVDAGPDAALEIDIGEGPVRVVPRWVELPGLAARLGRPGARIGFEAPLPEALRGRLGRHLRLARLSLDGRPLSLPPSWTSAVTEVDGFVLRGEVVGTPAGRAPSIGLTVGGRARDVATVVWAETPLPGLRASSGSQARHGFEIELPGTIWTDIGDARDASLEMTVDGRVIEPGRLLFTRAMAQHALVRAAQLGDGSAAAQCNALLAAEHLAFGRFLPDLPPEAARFHAEFTRRMKLDGFVARNAAAPRQPSRGAGRAPEPTAEETQRIAVWRALRAVNARLSSDGEPIFYHARLVEAAHRLEGEAREHFWFGLVPPLCATDELPLLDRAVPLSTWFHQEERPDAWALSSAIALLAAAGEARRATDALYRLAGSMQGWINTACIGFALRHLEGRAAEGLLAEAELERFRYAFLALLDAFKGEWFSRLHDRHLVEALVLLLDRRHLMPDYLAQDMTRAALRHYGLSPSFWARWSAGPARREGGQDSQLAVAWRRFRQLEAALGDPARVDQRLGTLHGGLQFFRSHGNPEAVTWMRELAAHALRPGSAANPGTLGRLLADMVALDARDAVRIAAMPGLPLPGGLSGLGIAPDGLRDLLREMRAQPRGMTEQAQRALCRMLVAPEMPPAAAEVRDLAAMLAEPRYLHVGADMLSLMAVRQAAAQHPGAAPAGRALVRRFAASVTRAVEEGGAPHLPAPLLAGMARLLQVLENQRLPEMAEAVMALQALRDAIHLRYRHHHDQALTPVAKPAIAFDPAALAGDVLVCVYSCNKYLDTRVAAIRETWMQDLAAIGARCIIIVGDGDDTLDGDVLRLAVSDSYEDLPQKTLRMVEWVHANTDAQYLIKIDDDCYLSTENYFGTLDYRAHHYHGRLLERAIGGTDRVWHHLKSSSERARGIDRSPEPSRYCDGGGVYSLSRFAMGRLAAAAARRDGQRLIARSFMEDKMVGDLLAMEEIFPDNTDYESYQRRRTFGTAHPIGIYENTFFPSALGTAKVAHLDLDRDQARAHALRGQLDLSPKKIWPSFAPVGTDHTHHQLELLSGAEVLARTQAEPIGVVLAARNEMTMLPHLLDHYRSIGVRAFYAVDNASDDGSREWLLAQPDVVVYSAAGEYRTSHYGVTWQQTVLAHHFVSRWAVVADADEFLIYPGWRHRSLADLVAAVEAERANAVPLWMVDLYPAGPLEEADFTARPPFEAATWLDREPVQAYRLTSCFYSNRCQQVSALRHRLLPDSEPNGFVAEKVALFRYQPWIRVSEGIHSAANIRLSRQPAVFAHFKYHAGFRRKILEEISRGQHYNGAAEYKRYAAMVAESAGAFGREGLSVQLGADGFLPPESRRG</sequence>
<evidence type="ECO:0000256" key="5">
    <source>
        <dbReference type="ARBA" id="ARBA00022968"/>
    </source>
</evidence>
<dbReference type="PANTHER" id="PTHR11214">
    <property type="entry name" value="BETA-1,3-N-ACETYLGLUCOSAMINYLTRANSFERASE"/>
    <property type="match status" value="1"/>
</dbReference>
<dbReference type="RefSeq" id="WP_092962230.1">
    <property type="nucleotide sequence ID" value="NZ_FOSQ01000011.1"/>
</dbReference>
<keyword evidence="11" id="KW-1185">Reference proteome</keyword>
<dbReference type="Gene3D" id="3.90.550.50">
    <property type="match status" value="1"/>
</dbReference>
<dbReference type="Gene3D" id="2.60.120.200">
    <property type="match status" value="2"/>
</dbReference>
<proteinExistence type="predicted"/>
<evidence type="ECO:0000256" key="4">
    <source>
        <dbReference type="ARBA" id="ARBA00022692"/>
    </source>
</evidence>
<dbReference type="PROSITE" id="PS51304">
    <property type="entry name" value="GALECTIN"/>
    <property type="match status" value="1"/>
</dbReference>
<evidence type="ECO:0000256" key="3">
    <source>
        <dbReference type="ARBA" id="ARBA00022679"/>
    </source>
</evidence>
<evidence type="ECO:0000256" key="2">
    <source>
        <dbReference type="ARBA" id="ARBA00022676"/>
    </source>
</evidence>
<evidence type="ECO:0000256" key="1">
    <source>
        <dbReference type="ARBA" id="ARBA00004323"/>
    </source>
</evidence>
<dbReference type="Pfam" id="PF13704">
    <property type="entry name" value="Glyco_tranf_2_4"/>
    <property type="match status" value="1"/>
</dbReference>
<dbReference type="Proteomes" id="UP000199473">
    <property type="component" value="Unassembled WGS sequence"/>
</dbReference>
<evidence type="ECO:0000313" key="10">
    <source>
        <dbReference type="EMBL" id="SFK94401.1"/>
    </source>
</evidence>
<dbReference type="Pfam" id="PF00337">
    <property type="entry name" value="Gal-bind_lectin"/>
    <property type="match status" value="1"/>
</dbReference>
<keyword evidence="5" id="KW-0735">Signal-anchor</keyword>
<dbReference type="InterPro" id="IPR013320">
    <property type="entry name" value="ConA-like_dom_sf"/>
</dbReference>
<dbReference type="Pfam" id="PF01762">
    <property type="entry name" value="Galactosyl_T"/>
    <property type="match status" value="1"/>
</dbReference>
<dbReference type="PANTHER" id="PTHR11214:SF378">
    <property type="entry name" value="BETA-1,3-GALACTOSYLTRANSFERASE 4"/>
    <property type="match status" value="1"/>
</dbReference>
<keyword evidence="4" id="KW-0812">Transmembrane</keyword>
<gene>
    <name evidence="10" type="ORF">SAMN02745775_111147</name>
</gene>
<keyword evidence="7" id="KW-0333">Golgi apparatus</keyword>
<keyword evidence="6" id="KW-1133">Transmembrane helix</keyword>
<reference evidence="10 11" key="1">
    <citation type="submission" date="2016-10" db="EMBL/GenBank/DDBJ databases">
        <authorList>
            <person name="de Groot N.N."/>
        </authorList>
    </citation>
    <scope>NUCLEOTIDE SEQUENCE [LARGE SCALE GENOMIC DNA]</scope>
    <source>
        <strain evidence="10 11">DSM 19981</strain>
    </source>
</reference>
<evidence type="ECO:0000313" key="11">
    <source>
        <dbReference type="Proteomes" id="UP000199473"/>
    </source>
</evidence>
<dbReference type="GO" id="GO:0006493">
    <property type="term" value="P:protein O-linked glycosylation"/>
    <property type="evidence" value="ECO:0007669"/>
    <property type="project" value="TreeGrafter"/>
</dbReference>
<dbReference type="GO" id="GO:0030246">
    <property type="term" value="F:carbohydrate binding"/>
    <property type="evidence" value="ECO:0007669"/>
    <property type="project" value="UniProtKB-KW"/>
</dbReference>